<dbReference type="Gene3D" id="3.30.1360.70">
    <property type="entry name" value="Arginyl tRNA synthetase N-terminal domain"/>
    <property type="match status" value="1"/>
</dbReference>
<evidence type="ECO:0000256" key="7">
    <source>
        <dbReference type="ARBA" id="ARBA00049339"/>
    </source>
</evidence>
<keyword evidence="6 8" id="KW-0030">Aminoacyl-tRNA synthetase</keyword>
<dbReference type="FunFam" id="1.10.730.10:FF:000006">
    <property type="entry name" value="Arginyl-tRNA synthetase 2, mitochondrial"/>
    <property type="match status" value="1"/>
</dbReference>
<dbReference type="EMBL" id="AOMD01000034">
    <property type="protein sequence ID" value="EMA42452.1"/>
    <property type="molecule type" value="Genomic_DNA"/>
</dbReference>
<dbReference type="EC" id="6.1.1.19" evidence="8"/>
<dbReference type="OrthoDB" id="372102at2157"/>
<evidence type="ECO:0000256" key="4">
    <source>
        <dbReference type="ARBA" id="ARBA00022840"/>
    </source>
</evidence>
<dbReference type="PANTHER" id="PTHR11956:SF5">
    <property type="entry name" value="ARGININE--TRNA LIGASE, CYTOPLASMIC"/>
    <property type="match status" value="1"/>
</dbReference>
<evidence type="ECO:0000313" key="12">
    <source>
        <dbReference type="EMBL" id="EMA42452.1"/>
    </source>
</evidence>
<feature type="short sequence motif" description="'HIGH' region" evidence="8">
    <location>
        <begin position="123"/>
        <end position="133"/>
    </location>
</feature>
<dbReference type="GO" id="GO:0005524">
    <property type="term" value="F:ATP binding"/>
    <property type="evidence" value="ECO:0007669"/>
    <property type="project" value="UniProtKB-UniRule"/>
</dbReference>
<evidence type="ECO:0000256" key="9">
    <source>
        <dbReference type="RuleBase" id="RU363038"/>
    </source>
</evidence>
<evidence type="ECO:0000256" key="6">
    <source>
        <dbReference type="ARBA" id="ARBA00023146"/>
    </source>
</evidence>
<dbReference type="Pfam" id="PF05746">
    <property type="entry name" value="DALR_1"/>
    <property type="match status" value="1"/>
</dbReference>
<accession>M0M9I4</accession>
<dbReference type="STRING" id="1227455.C449_17047"/>
<dbReference type="InterPro" id="IPR036695">
    <property type="entry name" value="Arg-tRNA-synth_N_sf"/>
</dbReference>
<comment type="catalytic activity">
    <reaction evidence="7 8">
        <text>tRNA(Arg) + L-arginine + ATP = L-arginyl-tRNA(Arg) + AMP + diphosphate</text>
        <dbReference type="Rhea" id="RHEA:20301"/>
        <dbReference type="Rhea" id="RHEA-COMP:9658"/>
        <dbReference type="Rhea" id="RHEA-COMP:9673"/>
        <dbReference type="ChEBI" id="CHEBI:30616"/>
        <dbReference type="ChEBI" id="CHEBI:32682"/>
        <dbReference type="ChEBI" id="CHEBI:33019"/>
        <dbReference type="ChEBI" id="CHEBI:78442"/>
        <dbReference type="ChEBI" id="CHEBI:78513"/>
        <dbReference type="ChEBI" id="CHEBI:456215"/>
        <dbReference type="EC" id="6.1.1.19"/>
    </reaction>
</comment>
<dbReference type="InParanoid" id="M0M9I4"/>
<dbReference type="SUPFAM" id="SSF55190">
    <property type="entry name" value="Arginyl-tRNA synthetase (ArgRS), N-terminal 'additional' domain"/>
    <property type="match status" value="1"/>
</dbReference>
<dbReference type="InterPro" id="IPR008909">
    <property type="entry name" value="DALR_anticod-bd"/>
</dbReference>
<evidence type="ECO:0000259" key="11">
    <source>
        <dbReference type="SMART" id="SM01016"/>
    </source>
</evidence>
<evidence type="ECO:0000256" key="1">
    <source>
        <dbReference type="ARBA" id="ARBA00005594"/>
    </source>
</evidence>
<sequence>MFLSLRDDVADALSAALATLDVPGTDLGIEEPPENVDAALASSVAFRLAAERGAPPPQVAQEVADALDTAGYEYLDRVSLAGPYVNFHPSEAYYDDTLAAAGDNGYGRLDPKDESVVVEHTSANPTGPVHVGRARNPIIGDAVANVLDFAGYDVTRHYYVNDAGRQMAVFTWAYETFEEDELPEPERPRADYDLVRYYRKGNEFLEEVSEAERRVAEDEIQSILQGLEDGDEATFERVNEVVEPMLGGMSSSLERLPVTYDEFVRETRFMRSGATDDVIERLQDTENAVYEEDAWQLDLPDFEKKLVFLRSDGTSLYTTRDLAHHEWKFDNFDHAVTVLGEDHKLQAEQLRGALDLLGNDTDQLRSVYYSWVNLPEGGMSTRAGTGVDLDDLLDESIDRAREEVESRLESRIRDDDLTENDVERIARQVGLGAVRYDIVSKQPTKAITFEWDRALDFEAQSAPYVQYVHARTCGILAEADGVPALDGVDASTLTTPEERALLDVIARFPAVVESAADELAPHVVATYTREFAERFNAFYRECPVLDAEGETRTARLALVAAARTTMANALGLLGVAAPESM</sequence>
<dbReference type="Proteomes" id="UP000011669">
    <property type="component" value="Unassembled WGS sequence"/>
</dbReference>
<dbReference type="Pfam" id="PF03485">
    <property type="entry name" value="Arg_tRNA_synt_N"/>
    <property type="match status" value="1"/>
</dbReference>
<dbReference type="RefSeq" id="WP_006079265.1">
    <property type="nucleotide sequence ID" value="NZ_AOMD01000034.1"/>
</dbReference>
<feature type="domain" description="Arginyl tRNA synthetase N-terminal" evidence="11">
    <location>
        <begin position="7"/>
        <end position="89"/>
    </location>
</feature>
<dbReference type="CDD" id="cd07956">
    <property type="entry name" value="Anticodon_Ia_Arg"/>
    <property type="match status" value="1"/>
</dbReference>
<dbReference type="GO" id="GO:0004814">
    <property type="term" value="F:arginine-tRNA ligase activity"/>
    <property type="evidence" value="ECO:0007669"/>
    <property type="project" value="UniProtKB-UniRule"/>
</dbReference>
<dbReference type="InterPro" id="IPR005148">
    <property type="entry name" value="Arg-tRNA-synth_N"/>
</dbReference>
<dbReference type="InterPro" id="IPR001278">
    <property type="entry name" value="Arg-tRNA-ligase"/>
</dbReference>
<dbReference type="HAMAP" id="MF_00123">
    <property type="entry name" value="Arg_tRNA_synth"/>
    <property type="match status" value="1"/>
</dbReference>
<comment type="similarity">
    <text evidence="1 8 9">Belongs to the class-I aminoacyl-tRNA synthetase family.</text>
</comment>
<dbReference type="SUPFAM" id="SSF52374">
    <property type="entry name" value="Nucleotidylyl transferase"/>
    <property type="match status" value="1"/>
</dbReference>
<dbReference type="NCBIfam" id="TIGR00456">
    <property type="entry name" value="argS"/>
    <property type="match status" value="1"/>
</dbReference>
<dbReference type="PATRIC" id="fig|1227455.4.peg.3471"/>
<keyword evidence="4 8" id="KW-0067">ATP-binding</keyword>
<comment type="caution">
    <text evidence="12">The sequence shown here is derived from an EMBL/GenBank/DDBJ whole genome shotgun (WGS) entry which is preliminary data.</text>
</comment>
<evidence type="ECO:0000313" key="13">
    <source>
        <dbReference type="Proteomes" id="UP000011669"/>
    </source>
</evidence>
<dbReference type="AlphaFoldDB" id="M0M9I4"/>
<proteinExistence type="inferred from homology"/>
<keyword evidence="13" id="KW-1185">Reference proteome</keyword>
<dbReference type="FunCoup" id="M0M9I4">
    <property type="interactions" value="193"/>
</dbReference>
<comment type="subcellular location">
    <subcellularLocation>
        <location evidence="8">Cytoplasm</location>
    </subcellularLocation>
</comment>
<evidence type="ECO:0000259" key="10">
    <source>
        <dbReference type="SMART" id="SM00836"/>
    </source>
</evidence>
<gene>
    <name evidence="8 12" type="primary">argS</name>
    <name evidence="12" type="ORF">C449_17047</name>
</gene>
<dbReference type="CDD" id="cd00671">
    <property type="entry name" value="ArgRS_core"/>
    <property type="match status" value="1"/>
</dbReference>
<dbReference type="SMART" id="SM01016">
    <property type="entry name" value="Arg_tRNA_synt_N"/>
    <property type="match status" value="1"/>
</dbReference>
<organism evidence="12 13">
    <name type="scientific">Halococcus saccharolyticus DSM 5350</name>
    <dbReference type="NCBI Taxonomy" id="1227455"/>
    <lineage>
        <taxon>Archaea</taxon>
        <taxon>Methanobacteriati</taxon>
        <taxon>Methanobacteriota</taxon>
        <taxon>Stenosarchaea group</taxon>
        <taxon>Halobacteria</taxon>
        <taxon>Halobacteriales</taxon>
        <taxon>Halococcaceae</taxon>
        <taxon>Halococcus</taxon>
    </lineage>
</organism>
<name>M0M9I4_9EURY</name>
<dbReference type="PANTHER" id="PTHR11956">
    <property type="entry name" value="ARGINYL-TRNA SYNTHETASE"/>
    <property type="match status" value="1"/>
</dbReference>
<keyword evidence="5 8" id="KW-0648">Protein biosynthesis</keyword>
<dbReference type="InterPro" id="IPR035684">
    <property type="entry name" value="ArgRS_core"/>
</dbReference>
<dbReference type="GO" id="GO:0006420">
    <property type="term" value="P:arginyl-tRNA aminoacylation"/>
    <property type="evidence" value="ECO:0007669"/>
    <property type="project" value="UniProtKB-UniRule"/>
</dbReference>
<evidence type="ECO:0000256" key="3">
    <source>
        <dbReference type="ARBA" id="ARBA00022741"/>
    </source>
</evidence>
<dbReference type="PRINTS" id="PR01038">
    <property type="entry name" value="TRNASYNTHARG"/>
</dbReference>
<dbReference type="Gene3D" id="1.10.730.10">
    <property type="entry name" value="Isoleucyl-tRNA Synthetase, Domain 1"/>
    <property type="match status" value="1"/>
</dbReference>
<dbReference type="Gene3D" id="3.40.50.620">
    <property type="entry name" value="HUPs"/>
    <property type="match status" value="1"/>
</dbReference>
<evidence type="ECO:0000256" key="8">
    <source>
        <dbReference type="HAMAP-Rule" id="MF_00123"/>
    </source>
</evidence>
<keyword evidence="3 8" id="KW-0547">Nucleotide-binding</keyword>
<dbReference type="SUPFAM" id="SSF47323">
    <property type="entry name" value="Anticodon-binding domain of a subclass of class I aminoacyl-tRNA synthetases"/>
    <property type="match status" value="1"/>
</dbReference>
<keyword evidence="2 8" id="KW-0436">Ligase</keyword>
<reference evidence="12 13" key="1">
    <citation type="journal article" date="2014" name="PLoS Genet.">
        <title>Phylogenetically driven sequencing of extremely halophilic archaea reveals strategies for static and dynamic osmo-response.</title>
        <authorList>
            <person name="Becker E.A."/>
            <person name="Seitzer P.M."/>
            <person name="Tritt A."/>
            <person name="Larsen D."/>
            <person name="Krusor M."/>
            <person name="Yao A.I."/>
            <person name="Wu D."/>
            <person name="Madern D."/>
            <person name="Eisen J.A."/>
            <person name="Darling A.E."/>
            <person name="Facciotti M.T."/>
        </authorList>
    </citation>
    <scope>NUCLEOTIDE SEQUENCE [LARGE SCALE GENOMIC DNA]</scope>
    <source>
        <strain evidence="12 13">DSM 5350</strain>
    </source>
</reference>
<feature type="domain" description="DALR anticodon binding" evidence="10">
    <location>
        <begin position="465"/>
        <end position="581"/>
    </location>
</feature>
<evidence type="ECO:0000256" key="2">
    <source>
        <dbReference type="ARBA" id="ARBA00022598"/>
    </source>
</evidence>
<dbReference type="InterPro" id="IPR014729">
    <property type="entry name" value="Rossmann-like_a/b/a_fold"/>
</dbReference>
<dbReference type="SMART" id="SM00836">
    <property type="entry name" value="DALR_1"/>
    <property type="match status" value="1"/>
</dbReference>
<protein>
    <recommendedName>
        <fullName evidence="8">Arginine--tRNA ligase</fullName>
        <ecNumber evidence="8">6.1.1.19</ecNumber>
    </recommendedName>
    <alternativeName>
        <fullName evidence="8">Arginyl-tRNA synthetase</fullName>
        <shortName evidence="8">ArgRS</shortName>
    </alternativeName>
</protein>
<dbReference type="Pfam" id="PF00750">
    <property type="entry name" value="tRNA-synt_1d"/>
    <property type="match status" value="1"/>
</dbReference>
<keyword evidence="8" id="KW-0963">Cytoplasm</keyword>
<dbReference type="InterPro" id="IPR009080">
    <property type="entry name" value="tRNAsynth_Ia_anticodon-bd"/>
</dbReference>
<dbReference type="GO" id="GO:0005737">
    <property type="term" value="C:cytoplasm"/>
    <property type="evidence" value="ECO:0007669"/>
    <property type="project" value="UniProtKB-SubCell"/>
</dbReference>
<evidence type="ECO:0000256" key="5">
    <source>
        <dbReference type="ARBA" id="ARBA00022917"/>
    </source>
</evidence>